<protein>
    <submittedName>
        <fullName evidence="1">Putative DNA primase</fullName>
    </submittedName>
</protein>
<proteinExistence type="predicted"/>
<keyword evidence="2" id="KW-1185">Reference proteome</keyword>
<evidence type="ECO:0000313" key="2">
    <source>
        <dbReference type="Proteomes" id="UP000662993"/>
    </source>
</evidence>
<accession>A0A866D177</accession>
<name>A0A866D177_9CAUD</name>
<gene>
    <name evidence="1" type="ORF">Atoyac1_31</name>
</gene>
<organism evidence="1 2">
    <name type="scientific">Aeromonas phage Atoyac1</name>
    <dbReference type="NCBI Taxonomy" id="2767547"/>
    <lineage>
        <taxon>Viruses</taxon>
        <taxon>Duplodnaviria</taxon>
        <taxon>Heunggongvirae</taxon>
        <taxon>Uroviricota</taxon>
        <taxon>Caudoviricetes</taxon>
        <taxon>Autographivirales</taxon>
        <taxon>Autonotataviridae</taxon>
        <taxon>Melnykvirinae</taxon>
        <taxon>Atoyacvirus</taxon>
        <taxon>Atoyacvirus atoyac1</taxon>
    </lineage>
</organism>
<sequence length="223" mass="25179">MRKLEERHWLPMARLLGMGEDDKIIHAGCGDRPSLYIKHDEDGLWAYCHRCRASGNYSKTFQRIKTKAPEKTGWYPKSRMPFINAVIDNPAQFADVLKRNRLAPFISLLTYSPDTMRVYLPDSSENFLGLDVTGSATARWYSPTKTALACSPGSMPVRVCRLLEDYLTAIRSGHAALITFNTNGQRAAVAWLVQINADSALADRKLSPQFLKEVKAICSTRYY</sequence>
<evidence type="ECO:0000313" key="1">
    <source>
        <dbReference type="EMBL" id="QOC54211.1"/>
    </source>
</evidence>
<reference evidence="1 2" key="1">
    <citation type="journal article" date="2020" name="bioRxiv">
        <title>Dynamics of infection in a novel group of promiscuous phages and hosts of multiple bacterial genera retrieved from river communities.</title>
        <authorList>
            <person name="Cazares D."/>
            <person name="Cazares A."/>
            <person name="Figueroa W."/>
            <person name="Guarneros G."/>
            <person name="Edwards R.A."/>
            <person name="Vinuesa P."/>
        </authorList>
    </citation>
    <scope>NUCLEOTIDE SEQUENCE [LARGE SCALE GENOMIC DNA]</scope>
</reference>
<dbReference type="EMBL" id="MT682386">
    <property type="protein sequence ID" value="QOC54211.1"/>
    <property type="molecule type" value="Genomic_DNA"/>
</dbReference>
<dbReference type="Proteomes" id="UP000662993">
    <property type="component" value="Segment"/>
</dbReference>